<organism evidence="4 5">
    <name type="scientific">Candidatus Shapirobacteria bacterium CG10_big_fil_rev_8_21_14_0_10_36_6</name>
    <dbReference type="NCBI Taxonomy" id="1974886"/>
    <lineage>
        <taxon>Bacteria</taxon>
        <taxon>Candidatus Shapironibacteriota</taxon>
    </lineage>
</organism>
<comment type="caution">
    <text evidence="4">The sequence shown here is derived from an EMBL/GenBank/DDBJ whole genome shotgun (WGS) entry which is preliminary data.</text>
</comment>
<dbReference type="Pfam" id="PF01193">
    <property type="entry name" value="RNA_pol_L"/>
    <property type="match status" value="1"/>
</dbReference>
<evidence type="ECO:0000256" key="2">
    <source>
        <dbReference type="ARBA" id="ARBA00023163"/>
    </source>
</evidence>
<dbReference type="Gene3D" id="3.30.1360.10">
    <property type="entry name" value="RNA polymerase, RBP11-like subunit"/>
    <property type="match status" value="1"/>
</dbReference>
<accession>A0A2M8L2K4</accession>
<proteinExistence type="predicted"/>
<evidence type="ECO:0000313" key="4">
    <source>
        <dbReference type="EMBL" id="PJE67122.1"/>
    </source>
</evidence>
<dbReference type="InterPro" id="IPR011263">
    <property type="entry name" value="DNA-dir_RNA_pol_RpoA/D/Rpb3"/>
</dbReference>
<evidence type="ECO:0000259" key="3">
    <source>
        <dbReference type="Pfam" id="PF01193"/>
    </source>
</evidence>
<dbReference type="AlphaFoldDB" id="A0A2M8L2K4"/>
<dbReference type="EMBL" id="PFEI01000026">
    <property type="protein sequence ID" value="PJE67122.1"/>
    <property type="molecule type" value="Genomic_DNA"/>
</dbReference>
<dbReference type="GO" id="GO:0006351">
    <property type="term" value="P:DNA-templated transcription"/>
    <property type="evidence" value="ECO:0007669"/>
    <property type="project" value="InterPro"/>
</dbReference>
<feature type="non-terminal residue" evidence="4">
    <location>
        <position position="60"/>
    </location>
</feature>
<dbReference type="GO" id="GO:0000428">
    <property type="term" value="C:DNA-directed RNA polymerase complex"/>
    <property type="evidence" value="ECO:0007669"/>
    <property type="project" value="UniProtKB-KW"/>
</dbReference>
<evidence type="ECO:0000256" key="1">
    <source>
        <dbReference type="ARBA" id="ARBA00022478"/>
    </source>
</evidence>
<reference evidence="5" key="1">
    <citation type="submission" date="2017-09" db="EMBL/GenBank/DDBJ databases">
        <title>Depth-based differentiation of microbial function through sediment-hosted aquifers and enrichment of novel symbionts in the deep terrestrial subsurface.</title>
        <authorList>
            <person name="Probst A.J."/>
            <person name="Ladd B."/>
            <person name="Jarett J.K."/>
            <person name="Geller-Mcgrath D.E."/>
            <person name="Sieber C.M.K."/>
            <person name="Emerson J.B."/>
            <person name="Anantharaman K."/>
            <person name="Thomas B.C."/>
            <person name="Malmstrom R."/>
            <person name="Stieglmeier M."/>
            <person name="Klingl A."/>
            <person name="Woyke T."/>
            <person name="Ryan C.M."/>
            <person name="Banfield J.F."/>
        </authorList>
    </citation>
    <scope>NUCLEOTIDE SEQUENCE [LARGE SCALE GENOMIC DNA]</scope>
</reference>
<keyword evidence="2" id="KW-0804">Transcription</keyword>
<dbReference type="GO" id="GO:0046983">
    <property type="term" value="F:protein dimerization activity"/>
    <property type="evidence" value="ECO:0007669"/>
    <property type="project" value="InterPro"/>
</dbReference>
<protein>
    <submittedName>
        <fullName evidence="4">DNA-directed RNA polymerase subunit alpha</fullName>
    </submittedName>
</protein>
<dbReference type="Proteomes" id="UP000229766">
    <property type="component" value="Unassembled WGS sequence"/>
</dbReference>
<feature type="domain" description="DNA-directed RNA polymerase RpoA/D/Rpb3-type" evidence="3">
    <location>
        <begin position="25"/>
        <end position="52"/>
    </location>
</feature>
<name>A0A2M8L2K4_9BACT</name>
<evidence type="ECO:0000313" key="5">
    <source>
        <dbReference type="Proteomes" id="UP000229766"/>
    </source>
</evidence>
<sequence length="60" mass="6483">MIDISHFHLKTIKLTNTFGQFEMSPLFGGFGHTLGNSLRRVLLITVPGAAITRIKVAGAS</sequence>
<dbReference type="GO" id="GO:0003899">
    <property type="term" value="F:DNA-directed RNA polymerase activity"/>
    <property type="evidence" value="ECO:0007669"/>
    <property type="project" value="InterPro"/>
</dbReference>
<dbReference type="InterPro" id="IPR036603">
    <property type="entry name" value="RBP11-like"/>
</dbReference>
<dbReference type="SUPFAM" id="SSF55257">
    <property type="entry name" value="RBP11-like subunits of RNA polymerase"/>
    <property type="match status" value="1"/>
</dbReference>
<gene>
    <name evidence="4" type="ORF">COU93_00450</name>
</gene>
<keyword evidence="1 4" id="KW-0240">DNA-directed RNA polymerase</keyword>